<feature type="transmembrane region" description="Helical" evidence="2">
    <location>
        <begin position="23"/>
        <end position="44"/>
    </location>
</feature>
<feature type="coiled-coil region" evidence="1">
    <location>
        <begin position="124"/>
        <end position="193"/>
    </location>
</feature>
<proteinExistence type="predicted"/>
<sequence length="312" mass="36294">MEHNFFVVGENRVLAFLLNNIKYILWFLIIIIAALSGVIAFLHYTGIQNQEQFKLQIDQEKTRSNSLISKLKKSSQQDSEWEQQILSQSSKQKKLKEQQESLIDRQGKELSEIKSILDQREQVVQQFQLEKTSTQIQINNLQLKVRSLQHELLSAQASLTESKTENENVQTKISELETVISKVEQKNKKIKQKASSPVTAVKKRKPLIIDNPTITVEKLKITAKGTRVSVSYNLTNKSKKLQRGRTGMHLSSEKNLENKIPFRRQTSIPYKIKRYRVISRKFTKVKPGTFIRILIWNEKKELIFDEAHPIKR</sequence>
<keyword evidence="1" id="KW-0175">Coiled coil</keyword>
<organism evidence="3">
    <name type="scientific">marine metagenome</name>
    <dbReference type="NCBI Taxonomy" id="408172"/>
    <lineage>
        <taxon>unclassified sequences</taxon>
        <taxon>metagenomes</taxon>
        <taxon>ecological metagenomes</taxon>
    </lineage>
</organism>
<evidence type="ECO:0000313" key="3">
    <source>
        <dbReference type="EMBL" id="SUZ82680.1"/>
    </source>
</evidence>
<reference evidence="3" key="1">
    <citation type="submission" date="2018-05" db="EMBL/GenBank/DDBJ databases">
        <authorList>
            <person name="Lanie J.A."/>
            <person name="Ng W.-L."/>
            <person name="Kazmierczak K.M."/>
            <person name="Andrzejewski T.M."/>
            <person name="Davidsen T.M."/>
            <person name="Wayne K.J."/>
            <person name="Tettelin H."/>
            <person name="Glass J.I."/>
            <person name="Rusch D."/>
            <person name="Podicherti R."/>
            <person name="Tsui H.-C.T."/>
            <person name="Winkler M.E."/>
        </authorList>
    </citation>
    <scope>NUCLEOTIDE SEQUENCE</scope>
</reference>
<gene>
    <name evidence="3" type="ORF">METZ01_LOCUS35534</name>
</gene>
<keyword evidence="2" id="KW-0812">Transmembrane</keyword>
<name>A0A381QU74_9ZZZZ</name>
<dbReference type="EMBL" id="UINC01001517">
    <property type="protein sequence ID" value="SUZ82680.1"/>
    <property type="molecule type" value="Genomic_DNA"/>
</dbReference>
<protein>
    <submittedName>
        <fullName evidence="3">Uncharacterized protein</fullName>
    </submittedName>
</protein>
<keyword evidence="2" id="KW-1133">Transmembrane helix</keyword>
<accession>A0A381QU74</accession>
<dbReference type="AlphaFoldDB" id="A0A381QU74"/>
<evidence type="ECO:0000256" key="2">
    <source>
        <dbReference type="SAM" id="Phobius"/>
    </source>
</evidence>
<keyword evidence="2" id="KW-0472">Membrane</keyword>
<evidence type="ECO:0000256" key="1">
    <source>
        <dbReference type="SAM" id="Coils"/>
    </source>
</evidence>